<proteinExistence type="predicted"/>
<feature type="chain" id="PRO_5046998295" evidence="1">
    <location>
        <begin position="20"/>
        <end position="79"/>
    </location>
</feature>
<dbReference type="Proteomes" id="UP001164746">
    <property type="component" value="Chromosome 15"/>
</dbReference>
<keyword evidence="3" id="KW-1185">Reference proteome</keyword>
<evidence type="ECO:0000313" key="2">
    <source>
        <dbReference type="EMBL" id="WAR27940.1"/>
    </source>
</evidence>
<dbReference type="InterPro" id="IPR036880">
    <property type="entry name" value="Kunitz_BPTI_sf"/>
</dbReference>
<dbReference type="PROSITE" id="PS51257">
    <property type="entry name" value="PROKAR_LIPOPROTEIN"/>
    <property type="match status" value="1"/>
</dbReference>
<organism evidence="2 3">
    <name type="scientific">Mya arenaria</name>
    <name type="common">Soft-shell clam</name>
    <dbReference type="NCBI Taxonomy" id="6604"/>
    <lineage>
        <taxon>Eukaryota</taxon>
        <taxon>Metazoa</taxon>
        <taxon>Spiralia</taxon>
        <taxon>Lophotrochozoa</taxon>
        <taxon>Mollusca</taxon>
        <taxon>Bivalvia</taxon>
        <taxon>Autobranchia</taxon>
        <taxon>Heteroconchia</taxon>
        <taxon>Euheterodonta</taxon>
        <taxon>Imparidentia</taxon>
        <taxon>Neoheterodontei</taxon>
        <taxon>Myida</taxon>
        <taxon>Myoidea</taxon>
        <taxon>Myidae</taxon>
        <taxon>Mya</taxon>
    </lineage>
</organism>
<keyword evidence="1" id="KW-0732">Signal</keyword>
<name>A0ABY7G0G0_MYAAR</name>
<evidence type="ECO:0000256" key="1">
    <source>
        <dbReference type="SAM" id="SignalP"/>
    </source>
</evidence>
<reference evidence="2" key="1">
    <citation type="submission" date="2022-11" db="EMBL/GenBank/DDBJ databases">
        <title>Centuries of genome instability and evolution in soft-shell clam transmissible cancer (bioRxiv).</title>
        <authorList>
            <person name="Hart S.F.M."/>
            <person name="Yonemitsu M.A."/>
            <person name="Giersch R.M."/>
            <person name="Beal B.F."/>
            <person name="Arriagada G."/>
            <person name="Davis B.W."/>
            <person name="Ostrander E.A."/>
            <person name="Goff S.P."/>
            <person name="Metzger M.J."/>
        </authorList>
    </citation>
    <scope>NUCLEOTIDE SEQUENCE</scope>
    <source>
        <strain evidence="2">MELC-2E11</strain>
        <tissue evidence="2">Siphon/mantle</tissue>
    </source>
</reference>
<evidence type="ECO:0000313" key="3">
    <source>
        <dbReference type="Proteomes" id="UP001164746"/>
    </source>
</evidence>
<dbReference type="EMBL" id="CP111026">
    <property type="protein sequence ID" value="WAR27940.1"/>
    <property type="molecule type" value="Genomic_DNA"/>
</dbReference>
<accession>A0ABY7G0G0</accession>
<feature type="signal peptide" evidence="1">
    <location>
        <begin position="1"/>
        <end position="19"/>
    </location>
</feature>
<protein>
    <submittedName>
        <fullName evidence="2">Uncharacterized protein</fullName>
    </submittedName>
</protein>
<dbReference type="SUPFAM" id="SSF57362">
    <property type="entry name" value="BPTI-like"/>
    <property type="match status" value="1"/>
</dbReference>
<gene>
    <name evidence="2" type="ORF">MAR_013644</name>
</gene>
<sequence>MKCLLAVTLVILAVACVNGVNIQCLSPPKEHTICREGLKTLKWTYVLRDKKCAPKWGCYVSDAKNVFGTEAGCRLGCEL</sequence>